<feature type="region of interest" description="Disordered" evidence="1">
    <location>
        <begin position="1"/>
        <end position="32"/>
    </location>
</feature>
<organism evidence="4 5">
    <name type="scientific">Streptomyces luteoverticillatus</name>
    <name type="common">Streptoverticillium luteoverticillatus</name>
    <dbReference type="NCBI Taxonomy" id="66425"/>
    <lineage>
        <taxon>Bacteria</taxon>
        <taxon>Bacillati</taxon>
        <taxon>Actinomycetota</taxon>
        <taxon>Actinomycetes</taxon>
        <taxon>Kitasatosporales</taxon>
        <taxon>Streptomycetaceae</taxon>
        <taxon>Streptomyces</taxon>
    </lineage>
</organism>
<dbReference type="SUPFAM" id="SSF50998">
    <property type="entry name" value="Quinoprotein alcohol dehydrogenase-like"/>
    <property type="match status" value="1"/>
</dbReference>
<name>A0A3Q9FX34_STRLT</name>
<dbReference type="OrthoDB" id="3944519at2"/>
<dbReference type="InterPro" id="IPR011047">
    <property type="entry name" value="Quinoprotein_ADH-like_sf"/>
</dbReference>
<keyword evidence="2" id="KW-0812">Transmembrane</keyword>
<dbReference type="Gene3D" id="2.40.10.480">
    <property type="match status" value="1"/>
</dbReference>
<evidence type="ECO:0000313" key="4">
    <source>
        <dbReference type="EMBL" id="AZQ73849.1"/>
    </source>
</evidence>
<dbReference type="InterPro" id="IPR015943">
    <property type="entry name" value="WD40/YVTN_repeat-like_dom_sf"/>
</dbReference>
<keyword evidence="2" id="KW-0472">Membrane</keyword>
<evidence type="ECO:0000256" key="1">
    <source>
        <dbReference type="SAM" id="MobiDB-lite"/>
    </source>
</evidence>
<dbReference type="EMBL" id="CP034587">
    <property type="protein sequence ID" value="AZQ73849.1"/>
    <property type="molecule type" value="Genomic_DNA"/>
</dbReference>
<keyword evidence="2" id="KW-1133">Transmembrane helix</keyword>
<dbReference type="Gene3D" id="2.130.10.10">
    <property type="entry name" value="YVTN repeat-like/Quinoprotein amine dehydrogenase"/>
    <property type="match status" value="1"/>
</dbReference>
<dbReference type="AlphaFoldDB" id="A0A3Q9FX34"/>
<evidence type="ECO:0000313" key="5">
    <source>
        <dbReference type="Proteomes" id="UP000267900"/>
    </source>
</evidence>
<evidence type="ECO:0000256" key="2">
    <source>
        <dbReference type="SAM" id="Phobius"/>
    </source>
</evidence>
<dbReference type="RefSeq" id="WP_126916356.1">
    <property type="nucleotide sequence ID" value="NZ_CP034587.1"/>
</dbReference>
<reference evidence="4 5" key="1">
    <citation type="submission" date="2018-12" db="EMBL/GenBank/DDBJ databases">
        <title>The whole draft genome of Streptomyce luteoverticillatus CGMCC 15060.</title>
        <authorList>
            <person name="Feng Z."/>
            <person name="Chen G."/>
            <person name="Zhang J."/>
            <person name="Zhu H."/>
            <person name="Yu X."/>
            <person name="Zhang W."/>
            <person name="Zhang X."/>
        </authorList>
    </citation>
    <scope>NUCLEOTIDE SEQUENCE [LARGE SCALE GENOMIC DNA]</scope>
    <source>
        <strain evidence="4 5">CGMCC 15060</strain>
    </source>
</reference>
<dbReference type="Pfam" id="PF13360">
    <property type="entry name" value="PQQ_2"/>
    <property type="match status" value="2"/>
</dbReference>
<accession>A0A3Q9FX34</accession>
<feature type="domain" description="Pyrrolo-quinoline quinone repeat" evidence="3">
    <location>
        <begin position="272"/>
        <end position="415"/>
    </location>
</feature>
<proteinExistence type="predicted"/>
<dbReference type="InterPro" id="IPR002372">
    <property type="entry name" value="PQQ_rpt_dom"/>
</dbReference>
<feature type="transmembrane region" description="Helical" evidence="2">
    <location>
        <begin position="38"/>
        <end position="59"/>
    </location>
</feature>
<gene>
    <name evidence="4" type="ORF">EKH77_23875</name>
</gene>
<protein>
    <recommendedName>
        <fullName evidence="3">Pyrrolo-quinoline quinone repeat domain-containing protein</fullName>
    </recommendedName>
</protein>
<sequence length="466" mass="50099">MSRQQQPSYPLPPLQPPPSPSPVTPPYSPGSGTGRRKLWITSLVLGVLLACGGGVYALWGGSDSPPNPSAAHDSGTAEAGAMVWKKTARTEPSRGANAAPGAWFTPTTVVKAEPDMMTAYDLKTGAKQWSLVLDGVLCAASRDADGDRVLIAVKAAGFCDGMAAIDIRRGVRLWSEPIALHTGDDPDLDNFRPDKWKAELEVAVNAGHGLITWATGAKIVSLADGKPVGDSPQKEPCRYVGAAGGSQMLTLARCDKRMRVRSQNPEALDKPKWTWEGRGEEEVDEVLSTRPVVLLTSDGQGKPVQLVTLNDTDGKERSRIELRRDHDGNICSASVSKCPEYLIDGDTVYIARKGSTTAYDLANGREKWTYKADANRTAFPVSVRDGQLAVYVPGTPERVGELSRVSTRTGEAARTTHLARDLRAIEWRLARPRALVSHLKGDRLLLLNEGLLDSQDADVVVAVAAP</sequence>
<dbReference type="Proteomes" id="UP000267900">
    <property type="component" value="Chromosome"/>
</dbReference>
<feature type="compositionally biased region" description="Pro residues" evidence="1">
    <location>
        <begin position="9"/>
        <end position="28"/>
    </location>
</feature>
<feature type="domain" description="Pyrrolo-quinoline quinone repeat" evidence="3">
    <location>
        <begin position="77"/>
        <end position="179"/>
    </location>
</feature>
<evidence type="ECO:0000259" key="3">
    <source>
        <dbReference type="Pfam" id="PF13360"/>
    </source>
</evidence>
<keyword evidence="5" id="KW-1185">Reference proteome</keyword>